<evidence type="ECO:0008006" key="3">
    <source>
        <dbReference type="Google" id="ProtNLM"/>
    </source>
</evidence>
<sequence>MDHDEMPELDELLARTRVSALASLTEHIDVEHHLEIIRRACTADQDEKAAAPTTTPP</sequence>
<accession>A0ABQ3ZLV8</accession>
<gene>
    <name evidence="1" type="ORF">Ahu01nite_025950</name>
</gene>
<dbReference type="Proteomes" id="UP000603200">
    <property type="component" value="Unassembled WGS sequence"/>
</dbReference>
<dbReference type="RefSeq" id="WP_203836726.1">
    <property type="nucleotide sequence ID" value="NZ_BAAATV010000006.1"/>
</dbReference>
<proteinExistence type="predicted"/>
<comment type="caution">
    <text evidence="1">The sequence shown here is derived from an EMBL/GenBank/DDBJ whole genome shotgun (WGS) entry which is preliminary data.</text>
</comment>
<dbReference type="EMBL" id="BOMN01000030">
    <property type="protein sequence ID" value="GIE19493.1"/>
    <property type="molecule type" value="Genomic_DNA"/>
</dbReference>
<organism evidence="1 2">
    <name type="scientific">Winogradskya humida</name>
    <dbReference type="NCBI Taxonomy" id="113566"/>
    <lineage>
        <taxon>Bacteria</taxon>
        <taxon>Bacillati</taxon>
        <taxon>Actinomycetota</taxon>
        <taxon>Actinomycetes</taxon>
        <taxon>Micromonosporales</taxon>
        <taxon>Micromonosporaceae</taxon>
        <taxon>Winogradskya</taxon>
    </lineage>
</organism>
<reference evidence="1 2" key="1">
    <citation type="submission" date="2021-01" db="EMBL/GenBank/DDBJ databases">
        <title>Whole genome shotgun sequence of Actinoplanes humidus NBRC 14915.</title>
        <authorList>
            <person name="Komaki H."/>
            <person name="Tamura T."/>
        </authorList>
    </citation>
    <scope>NUCLEOTIDE SEQUENCE [LARGE SCALE GENOMIC DNA]</scope>
    <source>
        <strain evidence="1 2">NBRC 14915</strain>
    </source>
</reference>
<protein>
    <recommendedName>
        <fullName evidence="3">FCD domain-containing protein</fullName>
    </recommendedName>
</protein>
<name>A0ABQ3ZLV8_9ACTN</name>
<evidence type="ECO:0000313" key="2">
    <source>
        <dbReference type="Proteomes" id="UP000603200"/>
    </source>
</evidence>
<keyword evidence="2" id="KW-1185">Reference proteome</keyword>
<evidence type="ECO:0000313" key="1">
    <source>
        <dbReference type="EMBL" id="GIE19493.1"/>
    </source>
</evidence>